<name>A0A4R8MEY4_9BACT</name>
<dbReference type="OrthoDB" id="1753012at2"/>
<evidence type="ECO:0000313" key="2">
    <source>
        <dbReference type="EMBL" id="TDY62902.1"/>
    </source>
</evidence>
<dbReference type="AlphaFoldDB" id="A0A4R8MEY4"/>
<dbReference type="InterPro" id="IPR055902">
    <property type="entry name" value="DUF7479"/>
</dbReference>
<reference evidence="2 3" key="1">
    <citation type="submission" date="2019-03" db="EMBL/GenBank/DDBJ databases">
        <title>Genomic Encyclopedia of Type Strains, Phase IV (KMG-IV): sequencing the most valuable type-strain genomes for metagenomic binning, comparative biology and taxonomic classification.</title>
        <authorList>
            <person name="Goeker M."/>
        </authorList>
    </citation>
    <scope>NUCLEOTIDE SEQUENCE [LARGE SCALE GENOMIC DNA]</scope>
    <source>
        <strain evidence="2 3">DSM 25964</strain>
    </source>
</reference>
<dbReference type="Pfam" id="PF24292">
    <property type="entry name" value="DUF7479"/>
    <property type="match status" value="1"/>
</dbReference>
<organism evidence="2 3">
    <name type="scientific">Aminivibrio pyruvatiphilus</name>
    <dbReference type="NCBI Taxonomy" id="1005740"/>
    <lineage>
        <taxon>Bacteria</taxon>
        <taxon>Thermotogati</taxon>
        <taxon>Synergistota</taxon>
        <taxon>Synergistia</taxon>
        <taxon>Synergistales</taxon>
        <taxon>Aminobacteriaceae</taxon>
        <taxon>Aminivibrio</taxon>
    </lineage>
</organism>
<dbReference type="EMBL" id="SORI01000003">
    <property type="protein sequence ID" value="TDY62902.1"/>
    <property type="molecule type" value="Genomic_DNA"/>
</dbReference>
<gene>
    <name evidence="2" type="ORF">C8D99_103122</name>
</gene>
<feature type="domain" description="DUF7479" evidence="1">
    <location>
        <begin position="6"/>
        <end position="64"/>
    </location>
</feature>
<sequence>MEEKTKLVCGTCGVEMVPAPTQFSYLCHAFRTEVLRCPSCGQVFIPESLARGRMAEVETILEDK</sequence>
<dbReference type="NCBIfam" id="NF045645">
    <property type="entry name" value="DVU_1557_fam"/>
    <property type="match status" value="1"/>
</dbReference>
<keyword evidence="3" id="KW-1185">Reference proteome</keyword>
<evidence type="ECO:0000313" key="3">
    <source>
        <dbReference type="Proteomes" id="UP000295066"/>
    </source>
</evidence>
<dbReference type="RefSeq" id="WP_133956528.1">
    <property type="nucleotide sequence ID" value="NZ_SORI01000003.1"/>
</dbReference>
<accession>A0A4R8MEY4</accession>
<proteinExistence type="predicted"/>
<dbReference type="Proteomes" id="UP000295066">
    <property type="component" value="Unassembled WGS sequence"/>
</dbReference>
<dbReference type="InterPro" id="IPR054656">
    <property type="entry name" value="DVU_1557-like"/>
</dbReference>
<comment type="caution">
    <text evidence="2">The sequence shown here is derived from an EMBL/GenBank/DDBJ whole genome shotgun (WGS) entry which is preliminary data.</text>
</comment>
<protein>
    <recommendedName>
        <fullName evidence="1">DUF7479 domain-containing protein</fullName>
    </recommendedName>
</protein>
<evidence type="ECO:0000259" key="1">
    <source>
        <dbReference type="Pfam" id="PF24292"/>
    </source>
</evidence>